<keyword evidence="4 14" id="KW-1134">Transmembrane beta strand</keyword>
<evidence type="ECO:0000256" key="12">
    <source>
        <dbReference type="ARBA" id="ARBA00023170"/>
    </source>
</evidence>
<keyword evidence="5" id="KW-0410">Iron transport</keyword>
<dbReference type="Gene3D" id="2.170.130.10">
    <property type="entry name" value="TonB-dependent receptor, plug domain"/>
    <property type="match status" value="1"/>
</dbReference>
<sequence length="686" mass="75682">MKRSLDATSALAICAALSASAAQAQNSDAETLDTIIVTQSRIQEHVTKMGSSSLETPQNIQVLSEGFLKDMGVSLLDDALRNVAGVSASSFVYAYDLPSIRGFPAGGFTLLDGLPRTVSLNIEPQALERVEVIKGPTSALYGQGAPGGVINLVSKRPVKKSFADASITVGSYDMMIPAVDIGGSFDADQNVYGRLNALYRKEGSYVDYTDGVTRLFLGPSLTWEINPDTEITFISHYSKEWNELIPDRPATGLILPNPHGKLSPRQTIEDPDSPPQIDQRYASIGYEFEHRFNERLKVVQNVRQSWTDLDYYNIYQPLFLDADQRTLYLYGNDLDESRRSLGIDTLLIGSFDTGSVQHRLAVGFEYGRQRVDSKPSYAFSPLVAFDLFAPDYSVFQRGDFVQSPSLREDESEGLYVQDEIKVGRLTVTAGGRFNWVNVQTATSDENHDAFVPRVGATYELRPGLAGYASYSESFNPQVGMLDVEGRPLDPESGEQYELGLKLLSSDGRFNVTSAIYEITRSNVASALPAPAGRYDTSGRQRSRGFEIDSQIQLRRGWEMIASYAYTDVEVLEDYSTPKGSWPVNVPRQAASLWTKYVIQDGPLQGLGFSLGGSHYTKMAGDPANTFFVPAYTLVNANVSYVRPNGFNAQLNVDNVLDEFYAAGAFTDMFVNYGRPRTVRLTIGWSL</sequence>
<evidence type="ECO:0000256" key="1">
    <source>
        <dbReference type="ARBA" id="ARBA00004571"/>
    </source>
</evidence>
<gene>
    <name evidence="19" type="ORF">ACFPN2_24945</name>
</gene>
<evidence type="ECO:0000259" key="17">
    <source>
        <dbReference type="Pfam" id="PF00593"/>
    </source>
</evidence>
<evidence type="ECO:0000256" key="16">
    <source>
        <dbReference type="SAM" id="SignalP"/>
    </source>
</evidence>
<dbReference type="PANTHER" id="PTHR32552:SF68">
    <property type="entry name" value="FERRICHROME OUTER MEMBRANE TRANSPORTER_PHAGE RECEPTOR"/>
    <property type="match status" value="1"/>
</dbReference>
<evidence type="ECO:0000256" key="15">
    <source>
        <dbReference type="RuleBase" id="RU003357"/>
    </source>
</evidence>
<name>A0ABV8T169_9GAMM</name>
<dbReference type="InterPro" id="IPR036942">
    <property type="entry name" value="Beta-barrel_TonB_sf"/>
</dbReference>
<feature type="chain" id="PRO_5045927361" evidence="16">
    <location>
        <begin position="25"/>
        <end position="686"/>
    </location>
</feature>
<evidence type="ECO:0000256" key="11">
    <source>
        <dbReference type="ARBA" id="ARBA00023136"/>
    </source>
</evidence>
<dbReference type="Proteomes" id="UP001595904">
    <property type="component" value="Unassembled WGS sequence"/>
</dbReference>
<dbReference type="RefSeq" id="WP_380601673.1">
    <property type="nucleotide sequence ID" value="NZ_JBHSDU010000014.1"/>
</dbReference>
<dbReference type="InterPro" id="IPR000531">
    <property type="entry name" value="Beta-barrel_TonB"/>
</dbReference>
<keyword evidence="9" id="KW-0406">Ion transport</keyword>
<evidence type="ECO:0000256" key="8">
    <source>
        <dbReference type="ARBA" id="ARBA00023004"/>
    </source>
</evidence>
<evidence type="ECO:0000259" key="18">
    <source>
        <dbReference type="Pfam" id="PF07715"/>
    </source>
</evidence>
<dbReference type="InterPro" id="IPR037066">
    <property type="entry name" value="Plug_dom_sf"/>
</dbReference>
<dbReference type="NCBIfam" id="TIGR01783">
    <property type="entry name" value="TonB-siderophor"/>
    <property type="match status" value="1"/>
</dbReference>
<organism evidence="19 20">
    <name type="scientific">Steroidobacter flavus</name>
    <dbReference type="NCBI Taxonomy" id="1842136"/>
    <lineage>
        <taxon>Bacteria</taxon>
        <taxon>Pseudomonadati</taxon>
        <taxon>Pseudomonadota</taxon>
        <taxon>Gammaproteobacteria</taxon>
        <taxon>Steroidobacterales</taxon>
        <taxon>Steroidobacteraceae</taxon>
        <taxon>Steroidobacter</taxon>
    </lineage>
</organism>
<evidence type="ECO:0000256" key="9">
    <source>
        <dbReference type="ARBA" id="ARBA00023065"/>
    </source>
</evidence>
<keyword evidence="20" id="KW-1185">Reference proteome</keyword>
<evidence type="ECO:0000256" key="6">
    <source>
        <dbReference type="ARBA" id="ARBA00022692"/>
    </source>
</evidence>
<evidence type="ECO:0000256" key="13">
    <source>
        <dbReference type="ARBA" id="ARBA00023237"/>
    </source>
</evidence>
<evidence type="ECO:0000256" key="3">
    <source>
        <dbReference type="ARBA" id="ARBA00022448"/>
    </source>
</evidence>
<keyword evidence="7 16" id="KW-0732">Signal</keyword>
<dbReference type="PANTHER" id="PTHR32552">
    <property type="entry name" value="FERRICHROME IRON RECEPTOR-RELATED"/>
    <property type="match status" value="1"/>
</dbReference>
<feature type="signal peptide" evidence="16">
    <location>
        <begin position="1"/>
        <end position="24"/>
    </location>
</feature>
<protein>
    <submittedName>
        <fullName evidence="19">TonB-dependent siderophore receptor</fullName>
    </submittedName>
</protein>
<proteinExistence type="inferred from homology"/>
<dbReference type="InterPro" id="IPR039426">
    <property type="entry name" value="TonB-dep_rcpt-like"/>
</dbReference>
<comment type="similarity">
    <text evidence="2 14 15">Belongs to the TonB-dependent receptor family.</text>
</comment>
<keyword evidence="13 14" id="KW-0998">Cell outer membrane</keyword>
<evidence type="ECO:0000256" key="4">
    <source>
        <dbReference type="ARBA" id="ARBA00022452"/>
    </source>
</evidence>
<dbReference type="InterPro" id="IPR010105">
    <property type="entry name" value="TonB_sidphr_rcpt"/>
</dbReference>
<evidence type="ECO:0000256" key="10">
    <source>
        <dbReference type="ARBA" id="ARBA00023077"/>
    </source>
</evidence>
<keyword evidence="8" id="KW-0408">Iron</keyword>
<keyword evidence="12 19" id="KW-0675">Receptor</keyword>
<keyword evidence="6 14" id="KW-0812">Transmembrane</keyword>
<evidence type="ECO:0000256" key="5">
    <source>
        <dbReference type="ARBA" id="ARBA00022496"/>
    </source>
</evidence>
<dbReference type="EMBL" id="JBHSDU010000014">
    <property type="protein sequence ID" value="MFC4312354.1"/>
    <property type="molecule type" value="Genomic_DNA"/>
</dbReference>
<evidence type="ECO:0000313" key="19">
    <source>
        <dbReference type="EMBL" id="MFC4312354.1"/>
    </source>
</evidence>
<dbReference type="Pfam" id="PF00593">
    <property type="entry name" value="TonB_dep_Rec_b-barrel"/>
    <property type="match status" value="1"/>
</dbReference>
<reference evidence="20" key="1">
    <citation type="journal article" date="2019" name="Int. J. Syst. Evol. Microbiol.">
        <title>The Global Catalogue of Microorganisms (GCM) 10K type strain sequencing project: providing services to taxonomists for standard genome sequencing and annotation.</title>
        <authorList>
            <consortium name="The Broad Institute Genomics Platform"/>
            <consortium name="The Broad Institute Genome Sequencing Center for Infectious Disease"/>
            <person name="Wu L."/>
            <person name="Ma J."/>
        </authorList>
    </citation>
    <scope>NUCLEOTIDE SEQUENCE [LARGE SCALE GENOMIC DNA]</scope>
    <source>
        <strain evidence="20">CGMCC 1.10759</strain>
    </source>
</reference>
<dbReference type="Gene3D" id="2.40.170.20">
    <property type="entry name" value="TonB-dependent receptor, beta-barrel domain"/>
    <property type="match status" value="1"/>
</dbReference>
<comment type="subcellular location">
    <subcellularLocation>
        <location evidence="1 14">Cell outer membrane</location>
        <topology evidence="1 14">Multi-pass membrane protein</topology>
    </subcellularLocation>
</comment>
<comment type="caution">
    <text evidence="19">The sequence shown here is derived from an EMBL/GenBank/DDBJ whole genome shotgun (WGS) entry which is preliminary data.</text>
</comment>
<dbReference type="PROSITE" id="PS52016">
    <property type="entry name" value="TONB_DEPENDENT_REC_3"/>
    <property type="match status" value="1"/>
</dbReference>
<feature type="domain" description="TonB-dependent receptor-like beta-barrel" evidence="17">
    <location>
        <begin position="258"/>
        <end position="655"/>
    </location>
</feature>
<keyword evidence="10 15" id="KW-0798">TonB box</keyword>
<evidence type="ECO:0000256" key="7">
    <source>
        <dbReference type="ARBA" id="ARBA00022729"/>
    </source>
</evidence>
<accession>A0ABV8T169</accession>
<keyword evidence="11 14" id="KW-0472">Membrane</keyword>
<evidence type="ECO:0000256" key="14">
    <source>
        <dbReference type="PROSITE-ProRule" id="PRU01360"/>
    </source>
</evidence>
<dbReference type="CDD" id="cd01347">
    <property type="entry name" value="ligand_gated_channel"/>
    <property type="match status" value="1"/>
</dbReference>
<dbReference type="SUPFAM" id="SSF56935">
    <property type="entry name" value="Porins"/>
    <property type="match status" value="1"/>
</dbReference>
<dbReference type="Pfam" id="PF07715">
    <property type="entry name" value="Plug"/>
    <property type="match status" value="1"/>
</dbReference>
<evidence type="ECO:0000256" key="2">
    <source>
        <dbReference type="ARBA" id="ARBA00009810"/>
    </source>
</evidence>
<dbReference type="InterPro" id="IPR012910">
    <property type="entry name" value="Plug_dom"/>
</dbReference>
<feature type="domain" description="TonB-dependent receptor plug" evidence="18">
    <location>
        <begin position="54"/>
        <end position="149"/>
    </location>
</feature>
<evidence type="ECO:0000313" key="20">
    <source>
        <dbReference type="Proteomes" id="UP001595904"/>
    </source>
</evidence>
<keyword evidence="3 14" id="KW-0813">Transport</keyword>